<keyword evidence="4" id="KW-1185">Reference proteome</keyword>
<dbReference type="Pfam" id="PF01590">
    <property type="entry name" value="GAF"/>
    <property type="match status" value="1"/>
</dbReference>
<evidence type="ECO:0000313" key="3">
    <source>
        <dbReference type="EMBL" id="WFC97338.1"/>
    </source>
</evidence>
<reference evidence="3 4" key="1">
    <citation type="submission" date="2023-03" db="EMBL/GenBank/DDBJ databases">
        <title>Mating type loci evolution in Malassezia.</title>
        <authorList>
            <person name="Coelho M.A."/>
        </authorList>
    </citation>
    <scope>NUCLEOTIDE SEQUENCE [LARGE SCALE GENOMIC DNA]</scope>
    <source>
        <strain evidence="3 4">CBS 9725</strain>
    </source>
</reference>
<dbReference type="InterPro" id="IPR051330">
    <property type="entry name" value="Phosphatase_reg/MetRdx"/>
</dbReference>
<dbReference type="PANTHER" id="PTHR21021">
    <property type="entry name" value="GAF/PUTATIVE CYTOSKELETAL PROTEIN"/>
    <property type="match status" value="1"/>
</dbReference>
<feature type="domain" description="GAF" evidence="2">
    <location>
        <begin position="99"/>
        <end position="218"/>
    </location>
</feature>
<dbReference type="SUPFAM" id="SSF55781">
    <property type="entry name" value="GAF domain-like"/>
    <property type="match status" value="2"/>
</dbReference>
<evidence type="ECO:0000313" key="4">
    <source>
        <dbReference type="Proteomes" id="UP001219567"/>
    </source>
</evidence>
<accession>A0AAJ5YN41</accession>
<dbReference type="GO" id="GO:0005829">
    <property type="term" value="C:cytosol"/>
    <property type="evidence" value="ECO:0007669"/>
    <property type="project" value="TreeGrafter"/>
</dbReference>
<name>A0AAJ5YN41_9BASI</name>
<dbReference type="EC" id="1.8.4.14" evidence="3"/>
<evidence type="ECO:0000259" key="2">
    <source>
        <dbReference type="Pfam" id="PF01590"/>
    </source>
</evidence>
<keyword evidence="3" id="KW-0560">Oxidoreductase</keyword>
<dbReference type="GO" id="GO:0033745">
    <property type="term" value="F:L-methionine-(R)-S-oxide reductase activity"/>
    <property type="evidence" value="ECO:0007669"/>
    <property type="project" value="UniProtKB-EC"/>
</dbReference>
<dbReference type="Proteomes" id="UP001219567">
    <property type="component" value="Chromosome 1"/>
</dbReference>
<dbReference type="Gene3D" id="3.30.450.40">
    <property type="match status" value="1"/>
</dbReference>
<evidence type="ECO:0000256" key="1">
    <source>
        <dbReference type="ARBA" id="ARBA00038454"/>
    </source>
</evidence>
<gene>
    <name evidence="3" type="ORF">MYAM1_000048</name>
</gene>
<sequence>MVHAEAAILPDSICTKKDFYEHVGSQIASIVDGQPNWVTNLANVSAVLYHSMNAFAAWKQKPVNWAGFYLMSPLFPGGGLADVPQPTLWLGPFCGMPACQTIVSVPGKGVCADASAILPAKPICVGRTDEYPGHIACDAQSQSEIVVPMVVSRKELSAKCQDALRGIGTPELVRAWAGRGDQEEIIVGVLDIDCTQPNGFDQEDVDALQDLLRQVTLACNWLV</sequence>
<comment type="similarity">
    <text evidence="1">Belongs to the free Met sulfoxide reductase family.</text>
</comment>
<dbReference type="AlphaFoldDB" id="A0AAJ5YN41"/>
<dbReference type="PANTHER" id="PTHR21021:SF15">
    <property type="entry name" value="FREE METHIONINE-R-SULFOXIDE REDUCTASE"/>
    <property type="match status" value="1"/>
</dbReference>
<protein>
    <submittedName>
        <fullName evidence="3">L-methionine (R)-S-oxide reductase</fullName>
        <ecNumber evidence="3">1.8.4.14</ecNumber>
    </submittedName>
</protein>
<proteinExistence type="inferred from homology"/>
<organism evidence="3 4">
    <name type="scientific">Malassezia yamatoensis</name>
    <dbReference type="NCBI Taxonomy" id="253288"/>
    <lineage>
        <taxon>Eukaryota</taxon>
        <taxon>Fungi</taxon>
        <taxon>Dikarya</taxon>
        <taxon>Basidiomycota</taxon>
        <taxon>Ustilaginomycotina</taxon>
        <taxon>Malasseziomycetes</taxon>
        <taxon>Malasseziales</taxon>
        <taxon>Malasseziaceae</taxon>
        <taxon>Malassezia</taxon>
    </lineage>
</organism>
<dbReference type="InterPro" id="IPR003018">
    <property type="entry name" value="GAF"/>
</dbReference>
<dbReference type="InterPro" id="IPR029016">
    <property type="entry name" value="GAF-like_dom_sf"/>
</dbReference>
<dbReference type="EMBL" id="CP119943">
    <property type="protein sequence ID" value="WFC97338.1"/>
    <property type="molecule type" value="Genomic_DNA"/>
</dbReference>